<protein>
    <submittedName>
        <fullName evidence="1">Uncharacterized protein</fullName>
    </submittedName>
</protein>
<reference evidence="1" key="1">
    <citation type="submission" date="2017-06" db="EMBL/GenBank/DDBJ databases">
        <title>Novel phages from South African skin metaviromes.</title>
        <authorList>
            <person name="van Zyl L.J."/>
            <person name="Abrahams Y."/>
            <person name="Stander E.A."/>
            <person name="Kirby B.M."/>
            <person name="Clavaud C."/>
            <person name="Farcet C."/>
            <person name="Breton L."/>
            <person name="Trindade M.I."/>
        </authorList>
    </citation>
    <scope>NUCLEOTIDE SEQUENCE</scope>
</reference>
<gene>
    <name evidence="1" type="ORF">7S2_3</name>
</gene>
<accession>A0A2H4JG07</accession>
<organism evidence="1">
    <name type="scientific">uncultured Caudovirales phage</name>
    <dbReference type="NCBI Taxonomy" id="2100421"/>
    <lineage>
        <taxon>Viruses</taxon>
        <taxon>Duplodnaviria</taxon>
        <taxon>Heunggongvirae</taxon>
        <taxon>Uroviricota</taxon>
        <taxon>Caudoviricetes</taxon>
        <taxon>Peduoviridae</taxon>
        <taxon>Maltschvirus</taxon>
        <taxon>Maltschvirus maltsch</taxon>
    </lineage>
</organism>
<dbReference type="EMBL" id="MF417939">
    <property type="protein sequence ID" value="ASN71996.1"/>
    <property type="molecule type" value="Genomic_DNA"/>
</dbReference>
<evidence type="ECO:0000313" key="1">
    <source>
        <dbReference type="EMBL" id="ASN71996.1"/>
    </source>
</evidence>
<proteinExistence type="predicted"/>
<sequence length="70" mass="7301">MNLTITIPADTETRVLDALCGTDGHTPCGDQPTCAQKQLLAMVSAKVGEYEQFKAKQAAVATIPPLTLGG</sequence>
<name>A0A2H4JG07_9CAUD</name>